<gene>
    <name evidence="4" type="primary">hlyD</name>
    <name evidence="4" type="ordered locus">HRM2_00680</name>
</gene>
<proteinExistence type="inferred from homology"/>
<name>C0QE74_DESAH</name>
<dbReference type="Gene3D" id="2.40.30.170">
    <property type="match status" value="1"/>
</dbReference>
<accession>C0QE74</accession>
<comment type="similarity">
    <text evidence="1">Belongs to the membrane fusion protein (MFP) (TC 8.A.1) family.</text>
</comment>
<dbReference type="Pfam" id="PF25973">
    <property type="entry name" value="BSH_CzcB"/>
    <property type="match status" value="1"/>
</dbReference>
<dbReference type="PANTHER" id="PTHR30469:SF15">
    <property type="entry name" value="HLYD FAMILY OF SECRETION PROTEINS"/>
    <property type="match status" value="1"/>
</dbReference>
<keyword evidence="2" id="KW-0175">Coiled coil</keyword>
<dbReference type="InterPro" id="IPR006143">
    <property type="entry name" value="RND_pump_MFP"/>
</dbReference>
<dbReference type="NCBIfam" id="TIGR01730">
    <property type="entry name" value="RND_mfp"/>
    <property type="match status" value="1"/>
</dbReference>
<dbReference type="KEGG" id="dat:HRM2_00680"/>
<dbReference type="STRING" id="177437.HRM2_00680"/>
<dbReference type="GO" id="GO:0015562">
    <property type="term" value="F:efflux transmembrane transporter activity"/>
    <property type="evidence" value="ECO:0007669"/>
    <property type="project" value="TreeGrafter"/>
</dbReference>
<protein>
    <submittedName>
        <fullName evidence="4">HlyD</fullName>
    </submittedName>
</protein>
<evidence type="ECO:0000313" key="4">
    <source>
        <dbReference type="EMBL" id="ACN13191.1"/>
    </source>
</evidence>
<dbReference type="RefSeq" id="WP_012662442.1">
    <property type="nucleotide sequence ID" value="NC_012108.1"/>
</dbReference>
<evidence type="ECO:0000256" key="1">
    <source>
        <dbReference type="ARBA" id="ARBA00009477"/>
    </source>
</evidence>
<evidence type="ECO:0000256" key="2">
    <source>
        <dbReference type="SAM" id="Coils"/>
    </source>
</evidence>
<sequence length="383" mass="41586">MKKLPLKKRSLALIAVLVPLLALFVYVALRSGPLAPVSVVLATVEDKSLSPALFGIGNIEARYTYRIGPTVAGRVKRLDVHVGDRVKAGQVLGEMDPVDLNEHIRAQDATLKRASAQLNEAQVRRDYAQTQALRYEHLLQARSTSEEVVATKQHDLLVAKAGLTAAQEELYSLRAEREALAAQRSNLSLIAPVDSLVVSRDAEPGTTVVPGQTVVELIDPDTLWINVRFDQIRAQGLAPGLSAQIALRSQKGKQKAGRVLRVEPLADAVTEETLAKVVFDQMPDPLPPVGELVEITVTLPTLGATPIAPNAAIHKIDGRLGVWQVTHDDLHFIPVSLGIADLEGRVQIQEGLKAGDRIVVYSENVLNAHSRIHVVDHIQGVRQ</sequence>
<dbReference type="InterPro" id="IPR058647">
    <property type="entry name" value="BSH_CzcB-like"/>
</dbReference>
<dbReference type="Gene3D" id="1.10.287.470">
    <property type="entry name" value="Helix hairpin bin"/>
    <property type="match status" value="1"/>
</dbReference>
<dbReference type="HOGENOM" id="CLU_018816_14_4_7"/>
<reference evidence="4 5" key="1">
    <citation type="journal article" date="2009" name="Environ. Microbiol.">
        <title>Genome sequence of Desulfobacterium autotrophicum HRM2, a marine sulfate reducer oxidizing organic carbon completely to carbon dioxide.</title>
        <authorList>
            <person name="Strittmatter A.W."/>
            <person name="Liesegang H."/>
            <person name="Rabus R."/>
            <person name="Decker I."/>
            <person name="Amann J."/>
            <person name="Andres S."/>
            <person name="Henne A."/>
            <person name="Fricke W.F."/>
            <person name="Martinez-Arias R."/>
            <person name="Bartels D."/>
            <person name="Goesmann A."/>
            <person name="Krause L."/>
            <person name="Puehler A."/>
            <person name="Klenk H.P."/>
            <person name="Richter M."/>
            <person name="Schuler M."/>
            <person name="Gloeckner F.O."/>
            <person name="Meyerdierks A."/>
            <person name="Gottschalk G."/>
            <person name="Amann R."/>
        </authorList>
    </citation>
    <scope>NUCLEOTIDE SEQUENCE [LARGE SCALE GENOMIC DNA]</scope>
    <source>
        <strain evidence="5">ATCC 43914 / DSM 3382 / HRM2</strain>
    </source>
</reference>
<feature type="domain" description="CzcB-like barrel-sandwich hybrid" evidence="3">
    <location>
        <begin position="66"/>
        <end position="217"/>
    </location>
</feature>
<dbReference type="Proteomes" id="UP000000442">
    <property type="component" value="Chromosome"/>
</dbReference>
<dbReference type="OrthoDB" id="9806939at2"/>
<dbReference type="EMBL" id="CP001087">
    <property type="protein sequence ID" value="ACN13191.1"/>
    <property type="molecule type" value="Genomic_DNA"/>
</dbReference>
<dbReference type="eggNOG" id="COG0845">
    <property type="taxonomic scope" value="Bacteria"/>
</dbReference>
<dbReference type="PANTHER" id="PTHR30469">
    <property type="entry name" value="MULTIDRUG RESISTANCE PROTEIN MDTA"/>
    <property type="match status" value="1"/>
</dbReference>
<dbReference type="SUPFAM" id="SSF111369">
    <property type="entry name" value="HlyD-like secretion proteins"/>
    <property type="match status" value="1"/>
</dbReference>
<keyword evidence="5" id="KW-1185">Reference proteome</keyword>
<dbReference type="AlphaFoldDB" id="C0QE74"/>
<dbReference type="Gene3D" id="2.40.420.20">
    <property type="match status" value="1"/>
</dbReference>
<dbReference type="Gene3D" id="2.40.50.100">
    <property type="match status" value="1"/>
</dbReference>
<dbReference type="GO" id="GO:1990281">
    <property type="term" value="C:efflux pump complex"/>
    <property type="evidence" value="ECO:0007669"/>
    <property type="project" value="TreeGrafter"/>
</dbReference>
<feature type="coiled-coil region" evidence="2">
    <location>
        <begin position="104"/>
        <end position="131"/>
    </location>
</feature>
<organism evidence="4 5">
    <name type="scientific">Desulforapulum autotrophicum (strain ATCC 43914 / DSM 3382 / VKM B-1955 / HRM2)</name>
    <name type="common">Desulfobacterium autotrophicum</name>
    <dbReference type="NCBI Taxonomy" id="177437"/>
    <lineage>
        <taxon>Bacteria</taxon>
        <taxon>Pseudomonadati</taxon>
        <taxon>Thermodesulfobacteriota</taxon>
        <taxon>Desulfobacteria</taxon>
        <taxon>Desulfobacterales</taxon>
        <taxon>Desulfobacteraceae</taxon>
        <taxon>Desulforapulum</taxon>
    </lineage>
</organism>
<evidence type="ECO:0000313" key="5">
    <source>
        <dbReference type="Proteomes" id="UP000000442"/>
    </source>
</evidence>
<evidence type="ECO:0000259" key="3">
    <source>
        <dbReference type="Pfam" id="PF25973"/>
    </source>
</evidence>